<dbReference type="eggNOG" id="KOG1418">
    <property type="taxonomic scope" value="Eukaryota"/>
</dbReference>
<dbReference type="SUPFAM" id="SSF81324">
    <property type="entry name" value="Voltage-gated potassium channels"/>
    <property type="match status" value="2"/>
</dbReference>
<keyword evidence="12" id="KW-1185">Reference proteome</keyword>
<keyword evidence="7 11" id="KW-0407">Ion channel</keyword>
<keyword evidence="3 9" id="KW-0812">Transmembrane</keyword>
<dbReference type="GO" id="GO:0022841">
    <property type="term" value="F:potassium ion leak channel activity"/>
    <property type="evidence" value="ECO:0007669"/>
    <property type="project" value="TreeGrafter"/>
</dbReference>
<dbReference type="PANTHER" id="PTHR11003:SF342">
    <property type="entry name" value="OUTWARD-RECTIFIER POTASSIUM CHANNEL TOK1"/>
    <property type="match status" value="1"/>
</dbReference>
<keyword evidence="5" id="KW-0406">Ion transport</keyword>
<keyword evidence="2" id="KW-0813">Transport</keyword>
<dbReference type="GO" id="GO:0005886">
    <property type="term" value="C:plasma membrane"/>
    <property type="evidence" value="ECO:0007669"/>
    <property type="project" value="TreeGrafter"/>
</dbReference>
<keyword evidence="4 9" id="KW-1133">Transmembrane helix</keyword>
<dbReference type="Pfam" id="PF07885">
    <property type="entry name" value="Ion_trans_2"/>
    <property type="match status" value="2"/>
</dbReference>
<dbReference type="InterPro" id="IPR003280">
    <property type="entry name" value="2pore_dom_K_chnl"/>
</dbReference>
<protein>
    <submittedName>
        <fullName evidence="11">Potassium channel</fullName>
    </submittedName>
</protein>
<gene>
    <name evidence="11" type="ORF">CC1G_15079</name>
</gene>
<comment type="caution">
    <text evidence="11">The sequence shown here is derived from an EMBL/GenBank/DDBJ whole genome shotgun (WGS) entry which is preliminary data.</text>
</comment>
<evidence type="ECO:0000313" key="11">
    <source>
        <dbReference type="EMBL" id="EFI27251.1"/>
    </source>
</evidence>
<feature type="transmembrane region" description="Helical" evidence="9">
    <location>
        <begin position="63"/>
        <end position="87"/>
    </location>
</feature>
<accession>D6RPE6</accession>
<evidence type="ECO:0000256" key="2">
    <source>
        <dbReference type="ARBA" id="ARBA00022448"/>
    </source>
</evidence>
<evidence type="ECO:0000313" key="12">
    <source>
        <dbReference type="Proteomes" id="UP000001861"/>
    </source>
</evidence>
<evidence type="ECO:0000256" key="4">
    <source>
        <dbReference type="ARBA" id="ARBA00022989"/>
    </source>
</evidence>
<feature type="transmembrane region" description="Helical" evidence="9">
    <location>
        <begin position="179"/>
        <end position="202"/>
    </location>
</feature>
<feature type="domain" description="Potassium channel" evidence="10">
    <location>
        <begin position="231"/>
        <end position="298"/>
    </location>
</feature>
<feature type="transmembrane region" description="Helical" evidence="9">
    <location>
        <begin position="144"/>
        <end position="167"/>
    </location>
</feature>
<sequence>MASAGSSDPEFSFSRRRLTRGRRASKHDITQGPDKPKVFKVLSLVEGTERVEHSDEVYHQPTVWWFTSTAFPLIAGAFGPIANLFSVCSLTQTWRIRRSDYARVRDPVWLISLNSVSLWFALNANILLLLGFSRRIPYKVAQPGAIALWYASSVLLFVPLGILGTTLLHSETEALSQSWYYGLISGALYFTMSSLLLFNMIGAHWFRAYPASFAILSISQRTLMLETITFSLHLALMAGVFSALEGWDYVDALYWADYTVLTIGLGSDFPVETTAGRMVVIPFSAVGILLLGLVVRSVRGLVLERAKVKVLKRRLGKQREKWRRYIRRKREERKFAGKDGGAQEKLKRMNLYPAFARTAWAWWRQVDRAPNGDLGGALLRGEQVEPWSKDEFDLMRFIEASSEKMERYTLFSIALVTFCIVWIIGSLVFWASEHGNQHWTYTIALYFSYVSITTIGYGDFFPTPPAGRPFFVIWSLIAIPTVTVLIASMGNTIVDFVTHITFLLGRYTILPEKHPVEELERDARREKAGRARVGIARRATMSAEDSRSVMSSWNDTDIPHPDRIARSESEGTIQETDIMFRKLWAQRRRCARMAMRISQEIVFLAQDLRVHPRKKYTWEEWVNWLEVFREPVMFLPSLHPGAPLSHEHHRHGVQAKSVSKLDIFRSRRARARSVPDPRDPRSHWLWFRGNGDDGVPAAVDDPTGRGEDEEDDGTDFDWEPTWLSDAGPLFSAETETEWIMDRLNLRLEGILKDVTTLDHQLTVRGLWTSVMADERR</sequence>
<feature type="transmembrane region" description="Helical" evidence="9">
    <location>
        <begin position="275"/>
        <end position="295"/>
    </location>
</feature>
<dbReference type="KEGG" id="cci:CC1G_15079"/>
<reference evidence="11 12" key="1">
    <citation type="journal article" date="2010" name="Proc. Natl. Acad. Sci. U.S.A.">
        <title>Insights into evolution of multicellular fungi from the assembled chromosomes of the mushroom Coprinopsis cinerea (Coprinus cinereus).</title>
        <authorList>
            <person name="Stajich J.E."/>
            <person name="Wilke S.K."/>
            <person name="Ahren D."/>
            <person name="Au C.H."/>
            <person name="Birren B.W."/>
            <person name="Borodovsky M."/>
            <person name="Burns C."/>
            <person name="Canback B."/>
            <person name="Casselton L.A."/>
            <person name="Cheng C.K."/>
            <person name="Deng J."/>
            <person name="Dietrich F.S."/>
            <person name="Fargo D.C."/>
            <person name="Farman M.L."/>
            <person name="Gathman A.C."/>
            <person name="Goldberg J."/>
            <person name="Guigo R."/>
            <person name="Hoegger P.J."/>
            <person name="Hooker J.B."/>
            <person name="Huggins A."/>
            <person name="James T.Y."/>
            <person name="Kamada T."/>
            <person name="Kilaru S."/>
            <person name="Kodira C."/>
            <person name="Kues U."/>
            <person name="Kupfer D."/>
            <person name="Kwan H.S."/>
            <person name="Lomsadze A."/>
            <person name="Li W."/>
            <person name="Lilly W.W."/>
            <person name="Ma L.J."/>
            <person name="Mackey A.J."/>
            <person name="Manning G."/>
            <person name="Martin F."/>
            <person name="Muraguchi H."/>
            <person name="Natvig D.O."/>
            <person name="Palmerini H."/>
            <person name="Ramesh M.A."/>
            <person name="Rehmeyer C.J."/>
            <person name="Roe B.A."/>
            <person name="Shenoy N."/>
            <person name="Stanke M."/>
            <person name="Ter-Hovhannisyan V."/>
            <person name="Tunlid A."/>
            <person name="Velagapudi R."/>
            <person name="Vision T.J."/>
            <person name="Zeng Q."/>
            <person name="Zolan M.E."/>
            <person name="Pukkila P.J."/>
        </authorList>
    </citation>
    <scope>NUCLEOTIDE SEQUENCE [LARGE SCALE GENOMIC DNA]</scope>
    <source>
        <strain evidence="12">Okayama-7 / 130 / ATCC MYA-4618 / FGSC 9003</strain>
    </source>
</reference>
<feature type="transmembrane region" description="Helical" evidence="9">
    <location>
        <begin position="107"/>
        <end position="132"/>
    </location>
</feature>
<feature type="transmembrane region" description="Helical" evidence="9">
    <location>
        <begin position="470"/>
        <end position="490"/>
    </location>
</feature>
<dbReference type="AlphaFoldDB" id="D6RPE6"/>
<dbReference type="OMA" id="SFEEWAW"/>
<feature type="transmembrane region" description="Helical" evidence="9">
    <location>
        <begin position="408"/>
        <end position="432"/>
    </location>
</feature>
<feature type="region of interest" description="Disordered" evidence="8">
    <location>
        <begin position="1"/>
        <end position="34"/>
    </location>
</feature>
<evidence type="ECO:0000256" key="9">
    <source>
        <dbReference type="SAM" id="Phobius"/>
    </source>
</evidence>
<dbReference type="InParanoid" id="D6RPE6"/>
<dbReference type="EMBL" id="AACS02000008">
    <property type="protein sequence ID" value="EFI27251.1"/>
    <property type="molecule type" value="Genomic_DNA"/>
</dbReference>
<feature type="domain" description="Potassium channel" evidence="10">
    <location>
        <begin position="418"/>
        <end position="494"/>
    </location>
</feature>
<feature type="region of interest" description="Disordered" evidence="8">
    <location>
        <begin position="693"/>
        <end position="717"/>
    </location>
</feature>
<feature type="compositionally biased region" description="Acidic residues" evidence="8">
    <location>
        <begin position="707"/>
        <end position="717"/>
    </location>
</feature>
<feature type="transmembrane region" description="Helical" evidence="9">
    <location>
        <begin position="438"/>
        <end position="458"/>
    </location>
</feature>
<dbReference type="GeneID" id="9378148"/>
<dbReference type="VEuPathDB" id="FungiDB:CC1G_15079"/>
<dbReference type="RefSeq" id="XP_002910745.1">
    <property type="nucleotide sequence ID" value="XM_002910699.1"/>
</dbReference>
<evidence type="ECO:0000256" key="8">
    <source>
        <dbReference type="SAM" id="MobiDB-lite"/>
    </source>
</evidence>
<comment type="subcellular location">
    <subcellularLocation>
        <location evidence="1">Membrane</location>
        <topology evidence="1">Multi-pass membrane protein</topology>
    </subcellularLocation>
</comment>
<evidence type="ECO:0000256" key="7">
    <source>
        <dbReference type="ARBA" id="ARBA00023303"/>
    </source>
</evidence>
<name>D6RPE6_COPC7</name>
<evidence type="ECO:0000256" key="6">
    <source>
        <dbReference type="ARBA" id="ARBA00023136"/>
    </source>
</evidence>
<dbReference type="HOGENOM" id="CLU_013394_0_0_1"/>
<organism evidence="11 12">
    <name type="scientific">Coprinopsis cinerea (strain Okayama-7 / 130 / ATCC MYA-4618 / FGSC 9003)</name>
    <name type="common">Inky cap fungus</name>
    <name type="synonym">Hormographiella aspergillata</name>
    <dbReference type="NCBI Taxonomy" id="240176"/>
    <lineage>
        <taxon>Eukaryota</taxon>
        <taxon>Fungi</taxon>
        <taxon>Dikarya</taxon>
        <taxon>Basidiomycota</taxon>
        <taxon>Agaricomycotina</taxon>
        <taxon>Agaricomycetes</taxon>
        <taxon>Agaricomycetidae</taxon>
        <taxon>Agaricales</taxon>
        <taxon>Agaricineae</taxon>
        <taxon>Psathyrellaceae</taxon>
        <taxon>Coprinopsis</taxon>
    </lineage>
</organism>
<dbReference type="PANTHER" id="PTHR11003">
    <property type="entry name" value="POTASSIUM CHANNEL, SUBFAMILY K"/>
    <property type="match status" value="1"/>
</dbReference>
<evidence type="ECO:0000256" key="3">
    <source>
        <dbReference type="ARBA" id="ARBA00022692"/>
    </source>
</evidence>
<dbReference type="OrthoDB" id="297496at2759"/>
<proteinExistence type="predicted"/>
<dbReference type="InterPro" id="IPR013099">
    <property type="entry name" value="K_chnl_dom"/>
</dbReference>
<feature type="compositionally biased region" description="Basic residues" evidence="8">
    <location>
        <begin position="14"/>
        <end position="25"/>
    </location>
</feature>
<dbReference type="GO" id="GO:0030322">
    <property type="term" value="P:stabilization of membrane potential"/>
    <property type="evidence" value="ECO:0007669"/>
    <property type="project" value="TreeGrafter"/>
</dbReference>
<evidence type="ECO:0000256" key="5">
    <source>
        <dbReference type="ARBA" id="ARBA00023065"/>
    </source>
</evidence>
<dbReference type="Gene3D" id="1.10.287.70">
    <property type="match status" value="2"/>
</dbReference>
<evidence type="ECO:0000259" key="10">
    <source>
        <dbReference type="Pfam" id="PF07885"/>
    </source>
</evidence>
<dbReference type="Proteomes" id="UP000001861">
    <property type="component" value="Unassembled WGS sequence"/>
</dbReference>
<evidence type="ECO:0000256" key="1">
    <source>
        <dbReference type="ARBA" id="ARBA00004141"/>
    </source>
</evidence>
<keyword evidence="6 9" id="KW-0472">Membrane</keyword>
<dbReference type="GO" id="GO:0015271">
    <property type="term" value="F:outward rectifier potassium channel activity"/>
    <property type="evidence" value="ECO:0007669"/>
    <property type="project" value="TreeGrafter"/>
</dbReference>